<dbReference type="RefSeq" id="WP_344361970.1">
    <property type="nucleotide sequence ID" value="NZ_BAAAQB010000008.1"/>
</dbReference>
<dbReference type="InterPro" id="IPR037523">
    <property type="entry name" value="VOC_core"/>
</dbReference>
<sequence>MTAVPGAPASFGALHHVELWVPDLERARDQWGWLLGRLGYEAYQDWDHGCSWRRGSTYIVVEQSPALNGNEHDRTAPGLNHLAFSAGTREQVDAMAAEGLNLGWTELFPDKYPHAGGPGHFAAYLVNTDGYEVELIAAD</sequence>
<dbReference type="PANTHER" id="PTHR36113:SF6">
    <property type="entry name" value="FOSFOMYCIN RESISTANCE PROTEIN FOSX"/>
    <property type="match status" value="1"/>
</dbReference>
<dbReference type="Pfam" id="PF13669">
    <property type="entry name" value="Glyoxalase_4"/>
    <property type="match status" value="1"/>
</dbReference>
<dbReference type="InterPro" id="IPR051332">
    <property type="entry name" value="Fosfomycin_Res_Enzymes"/>
</dbReference>
<dbReference type="EMBL" id="BAAAQB010000008">
    <property type="protein sequence ID" value="GAA2127739.1"/>
    <property type="molecule type" value="Genomic_DNA"/>
</dbReference>
<dbReference type="Proteomes" id="UP001500102">
    <property type="component" value="Unassembled WGS sequence"/>
</dbReference>
<evidence type="ECO:0000313" key="2">
    <source>
        <dbReference type="EMBL" id="GAA2127739.1"/>
    </source>
</evidence>
<dbReference type="Gene3D" id="3.10.180.10">
    <property type="entry name" value="2,3-Dihydroxybiphenyl 1,2-Dioxygenase, domain 1"/>
    <property type="match status" value="1"/>
</dbReference>
<dbReference type="InterPro" id="IPR029068">
    <property type="entry name" value="Glyas_Bleomycin-R_OHBP_Dase"/>
</dbReference>
<dbReference type="SUPFAM" id="SSF54593">
    <property type="entry name" value="Glyoxalase/Bleomycin resistance protein/Dihydroxybiphenyl dioxygenase"/>
    <property type="match status" value="1"/>
</dbReference>
<dbReference type="PROSITE" id="PS51819">
    <property type="entry name" value="VOC"/>
    <property type="match status" value="1"/>
</dbReference>
<proteinExistence type="predicted"/>
<evidence type="ECO:0000313" key="3">
    <source>
        <dbReference type="Proteomes" id="UP001500102"/>
    </source>
</evidence>
<evidence type="ECO:0000259" key="1">
    <source>
        <dbReference type="PROSITE" id="PS51819"/>
    </source>
</evidence>
<dbReference type="PANTHER" id="PTHR36113">
    <property type="entry name" value="LYASE, PUTATIVE-RELATED-RELATED"/>
    <property type="match status" value="1"/>
</dbReference>
<name>A0ABN2YIG6_9MICC</name>
<keyword evidence="3" id="KW-1185">Reference proteome</keyword>
<feature type="domain" description="VOC" evidence="1">
    <location>
        <begin position="13"/>
        <end position="138"/>
    </location>
</feature>
<reference evidence="2 3" key="1">
    <citation type="journal article" date="2019" name="Int. J. Syst. Evol. Microbiol.">
        <title>The Global Catalogue of Microorganisms (GCM) 10K type strain sequencing project: providing services to taxonomists for standard genome sequencing and annotation.</title>
        <authorList>
            <consortium name="The Broad Institute Genomics Platform"/>
            <consortium name="The Broad Institute Genome Sequencing Center for Infectious Disease"/>
            <person name="Wu L."/>
            <person name="Ma J."/>
        </authorList>
    </citation>
    <scope>NUCLEOTIDE SEQUENCE [LARGE SCALE GENOMIC DNA]</scope>
    <source>
        <strain evidence="2 3">JCM 15921</strain>
    </source>
</reference>
<protein>
    <recommendedName>
        <fullName evidence="1">VOC domain-containing protein</fullName>
    </recommendedName>
</protein>
<accession>A0ABN2YIG6</accession>
<comment type="caution">
    <text evidence="2">The sequence shown here is derived from an EMBL/GenBank/DDBJ whole genome shotgun (WGS) entry which is preliminary data.</text>
</comment>
<gene>
    <name evidence="2" type="ORF">GCM10009825_06220</name>
</gene>
<organism evidence="2 3">
    <name type="scientific">Arthrobacter humicola</name>
    <dbReference type="NCBI Taxonomy" id="409291"/>
    <lineage>
        <taxon>Bacteria</taxon>
        <taxon>Bacillati</taxon>
        <taxon>Actinomycetota</taxon>
        <taxon>Actinomycetes</taxon>
        <taxon>Micrococcales</taxon>
        <taxon>Micrococcaceae</taxon>
        <taxon>Arthrobacter</taxon>
    </lineage>
</organism>